<reference evidence="1 2" key="2">
    <citation type="journal article" date="2013" name="Plant Cell Physiol.">
        <title>Rice Annotation Project Database (RAP-DB): an integrative and interactive database for rice genomics.</title>
        <authorList>
            <person name="Sakai H."/>
            <person name="Lee S.S."/>
            <person name="Tanaka T."/>
            <person name="Numa H."/>
            <person name="Kim J."/>
            <person name="Kawahara Y."/>
            <person name="Wakimoto H."/>
            <person name="Yang C.C."/>
            <person name="Iwamoto M."/>
            <person name="Abe T."/>
            <person name="Yamada Y."/>
            <person name="Muto A."/>
            <person name="Inokuchi H."/>
            <person name="Ikemura T."/>
            <person name="Matsumoto T."/>
            <person name="Sasaki T."/>
            <person name="Itoh T."/>
        </authorList>
    </citation>
    <scope>NUCLEOTIDE SEQUENCE [LARGE SCALE GENOMIC DNA]</scope>
    <source>
        <strain evidence="2">cv. Nipponbare</strain>
    </source>
</reference>
<dbReference type="PaxDb" id="39947-A0A0N7KCC7"/>
<evidence type="ECO:0000313" key="2">
    <source>
        <dbReference type="Proteomes" id="UP000059680"/>
    </source>
</evidence>
<sequence>MLFASSRLLDKDRRTRDFNLPTVGGTNPLNLLPSRYTSVSDDRLNKEEGMTPLNWFTDRTKCCMLGNLSPMLAGMLPLSLFSYTWRTVSFDRFHMEGGNSPERLFPSRPIFCRFGMFPRLDGIRPFRWLKSNFRNSSDDRFASEAGIGPVKLLFPRWSFWSHVSVLPNFTGMWPLSWL</sequence>
<proteinExistence type="predicted"/>
<reference evidence="2" key="1">
    <citation type="journal article" date="2005" name="Nature">
        <title>The map-based sequence of the rice genome.</title>
        <authorList>
            <consortium name="International rice genome sequencing project (IRGSP)"/>
            <person name="Matsumoto T."/>
            <person name="Wu J."/>
            <person name="Kanamori H."/>
            <person name="Katayose Y."/>
            <person name="Fujisawa M."/>
            <person name="Namiki N."/>
            <person name="Mizuno H."/>
            <person name="Yamamoto K."/>
            <person name="Antonio B.A."/>
            <person name="Baba T."/>
            <person name="Sakata K."/>
            <person name="Nagamura Y."/>
            <person name="Aoki H."/>
            <person name="Arikawa K."/>
            <person name="Arita K."/>
            <person name="Bito T."/>
            <person name="Chiden Y."/>
            <person name="Fujitsuka N."/>
            <person name="Fukunaka R."/>
            <person name="Hamada M."/>
            <person name="Harada C."/>
            <person name="Hayashi A."/>
            <person name="Hijishita S."/>
            <person name="Honda M."/>
            <person name="Hosokawa S."/>
            <person name="Ichikawa Y."/>
            <person name="Idonuma A."/>
            <person name="Iijima M."/>
            <person name="Ikeda M."/>
            <person name="Ikeno M."/>
            <person name="Ito K."/>
            <person name="Ito S."/>
            <person name="Ito T."/>
            <person name="Ito Y."/>
            <person name="Ito Y."/>
            <person name="Iwabuchi A."/>
            <person name="Kamiya K."/>
            <person name="Karasawa W."/>
            <person name="Kurita K."/>
            <person name="Katagiri S."/>
            <person name="Kikuta A."/>
            <person name="Kobayashi H."/>
            <person name="Kobayashi N."/>
            <person name="Machita K."/>
            <person name="Maehara T."/>
            <person name="Masukawa M."/>
            <person name="Mizubayashi T."/>
            <person name="Mukai Y."/>
            <person name="Nagasaki H."/>
            <person name="Nagata Y."/>
            <person name="Naito S."/>
            <person name="Nakashima M."/>
            <person name="Nakama Y."/>
            <person name="Nakamichi Y."/>
            <person name="Nakamura M."/>
            <person name="Meguro A."/>
            <person name="Negishi M."/>
            <person name="Ohta I."/>
            <person name="Ohta T."/>
            <person name="Okamoto M."/>
            <person name="Ono N."/>
            <person name="Saji S."/>
            <person name="Sakaguchi M."/>
            <person name="Sakai K."/>
            <person name="Shibata M."/>
            <person name="Shimokawa T."/>
            <person name="Song J."/>
            <person name="Takazaki Y."/>
            <person name="Terasawa K."/>
            <person name="Tsugane M."/>
            <person name="Tsuji K."/>
            <person name="Ueda S."/>
            <person name="Waki K."/>
            <person name="Yamagata H."/>
            <person name="Yamamoto M."/>
            <person name="Yamamoto S."/>
            <person name="Yamane H."/>
            <person name="Yoshiki S."/>
            <person name="Yoshihara R."/>
            <person name="Yukawa K."/>
            <person name="Zhong H."/>
            <person name="Yano M."/>
            <person name="Yuan Q."/>
            <person name="Ouyang S."/>
            <person name="Liu J."/>
            <person name="Jones K.M."/>
            <person name="Gansberger K."/>
            <person name="Moffat K."/>
            <person name="Hill J."/>
            <person name="Bera J."/>
            <person name="Fadrosh D."/>
            <person name="Jin S."/>
            <person name="Johri S."/>
            <person name="Kim M."/>
            <person name="Overton L."/>
            <person name="Reardon M."/>
            <person name="Tsitrin T."/>
            <person name="Vuong H."/>
            <person name="Weaver B."/>
            <person name="Ciecko A."/>
            <person name="Tallon L."/>
            <person name="Jackson J."/>
            <person name="Pai G."/>
            <person name="Aken S.V."/>
            <person name="Utterback T."/>
            <person name="Reidmuller S."/>
            <person name="Feldblyum T."/>
            <person name="Hsiao J."/>
            <person name="Zismann V."/>
            <person name="Iobst S."/>
            <person name="de Vazeille A.R."/>
            <person name="Buell C.R."/>
            <person name="Ying K."/>
            <person name="Li Y."/>
            <person name="Lu T."/>
            <person name="Huang Y."/>
            <person name="Zhao Q."/>
            <person name="Feng Q."/>
            <person name="Zhang L."/>
            <person name="Zhu J."/>
            <person name="Weng Q."/>
            <person name="Mu J."/>
            <person name="Lu Y."/>
            <person name="Fan D."/>
            <person name="Liu Y."/>
            <person name="Guan J."/>
            <person name="Zhang Y."/>
            <person name="Yu S."/>
            <person name="Liu X."/>
            <person name="Zhang Y."/>
            <person name="Hong G."/>
            <person name="Han B."/>
            <person name="Choisne N."/>
            <person name="Demange N."/>
            <person name="Orjeda G."/>
            <person name="Samain S."/>
            <person name="Cattolico L."/>
            <person name="Pelletier E."/>
            <person name="Couloux A."/>
            <person name="Segurens B."/>
            <person name="Wincker P."/>
            <person name="D'Hont A."/>
            <person name="Scarpelli C."/>
            <person name="Weissenbach J."/>
            <person name="Salanoubat M."/>
            <person name="Quetier F."/>
            <person name="Yu Y."/>
            <person name="Kim H.R."/>
            <person name="Rambo T."/>
            <person name="Currie J."/>
            <person name="Collura K."/>
            <person name="Luo M."/>
            <person name="Yang T."/>
            <person name="Ammiraju J.S.S."/>
            <person name="Engler F."/>
            <person name="Soderlund C."/>
            <person name="Wing R.A."/>
            <person name="Palmer L.E."/>
            <person name="de la Bastide M."/>
            <person name="Spiegel L."/>
            <person name="Nascimento L."/>
            <person name="Zutavern T."/>
            <person name="O'Shaughnessy A."/>
            <person name="Dike S."/>
            <person name="Dedhia N."/>
            <person name="Preston R."/>
            <person name="Balija V."/>
            <person name="McCombie W.R."/>
            <person name="Chow T."/>
            <person name="Chen H."/>
            <person name="Chung M."/>
            <person name="Chen C."/>
            <person name="Shaw J."/>
            <person name="Wu H."/>
            <person name="Hsiao K."/>
            <person name="Chao Y."/>
            <person name="Chu M."/>
            <person name="Cheng C."/>
            <person name="Hour A."/>
            <person name="Lee P."/>
            <person name="Lin S."/>
            <person name="Lin Y."/>
            <person name="Liou J."/>
            <person name="Liu S."/>
            <person name="Hsing Y."/>
            <person name="Raghuvanshi S."/>
            <person name="Mohanty A."/>
            <person name="Bharti A.K."/>
            <person name="Gaur A."/>
            <person name="Gupta V."/>
            <person name="Kumar D."/>
            <person name="Ravi V."/>
            <person name="Vij S."/>
            <person name="Kapur A."/>
            <person name="Khurana P."/>
            <person name="Khurana P."/>
            <person name="Khurana J.P."/>
            <person name="Tyagi A.K."/>
            <person name="Gaikwad K."/>
            <person name="Singh A."/>
            <person name="Dalal V."/>
            <person name="Srivastava S."/>
            <person name="Dixit A."/>
            <person name="Pal A.K."/>
            <person name="Ghazi I.A."/>
            <person name="Yadav M."/>
            <person name="Pandit A."/>
            <person name="Bhargava A."/>
            <person name="Sureshbabu K."/>
            <person name="Batra K."/>
            <person name="Sharma T.R."/>
            <person name="Mohapatra T."/>
            <person name="Singh N.K."/>
            <person name="Messing J."/>
            <person name="Nelson A.B."/>
            <person name="Fuks G."/>
            <person name="Kavchok S."/>
            <person name="Keizer G."/>
            <person name="Linton E."/>
            <person name="Llaca V."/>
            <person name="Song R."/>
            <person name="Tanyolac B."/>
            <person name="Young S."/>
            <person name="Ho-Il K."/>
            <person name="Hahn J.H."/>
            <person name="Sangsakoo G."/>
            <person name="Vanavichit A."/>
            <person name="de Mattos Luiz.A.T."/>
            <person name="Zimmer P.D."/>
            <person name="Malone G."/>
            <person name="Dellagostin O."/>
            <person name="de Oliveira A.C."/>
            <person name="Bevan M."/>
            <person name="Bancroft I."/>
            <person name="Minx P."/>
            <person name="Cordum H."/>
            <person name="Wilson R."/>
            <person name="Cheng Z."/>
            <person name="Jin W."/>
            <person name="Jiang J."/>
            <person name="Leong S.A."/>
            <person name="Iwama H."/>
            <person name="Gojobori T."/>
            <person name="Itoh T."/>
            <person name="Niimura Y."/>
            <person name="Fujii Y."/>
            <person name="Habara T."/>
            <person name="Sakai H."/>
            <person name="Sato Y."/>
            <person name="Wilson G."/>
            <person name="Kumar K."/>
            <person name="McCouch S."/>
            <person name="Juretic N."/>
            <person name="Hoen D."/>
            <person name="Wright S."/>
            <person name="Bruskiewich R."/>
            <person name="Bureau T."/>
            <person name="Miyao A."/>
            <person name="Hirochika H."/>
            <person name="Nishikawa T."/>
            <person name="Kadowaki K."/>
            <person name="Sugiura M."/>
            <person name="Burr B."/>
            <person name="Sasaki T."/>
        </authorList>
    </citation>
    <scope>NUCLEOTIDE SEQUENCE [LARGE SCALE GENOMIC DNA]</scope>
    <source>
        <strain evidence="2">cv. Nipponbare</strain>
    </source>
</reference>
<gene>
    <name evidence="1" type="ordered locus">Os01g0153050</name>
    <name evidence="1" type="ORF">OSNPB_010153050</name>
</gene>
<protein>
    <submittedName>
        <fullName evidence="1">Os01g0153050 protein</fullName>
    </submittedName>
</protein>
<dbReference type="Gramene" id="Os01t0153050-00">
    <property type="protein sequence ID" value="Os01t0153050-00"/>
    <property type="gene ID" value="Os01g0153050"/>
</dbReference>
<reference evidence="1 2" key="3">
    <citation type="journal article" date="2013" name="Rice">
        <title>Improvement of the Oryza sativa Nipponbare reference genome using next generation sequence and optical map data.</title>
        <authorList>
            <person name="Kawahara Y."/>
            <person name="de la Bastide M."/>
            <person name="Hamilton J.P."/>
            <person name="Kanamori H."/>
            <person name="McCombie W.R."/>
            <person name="Ouyang S."/>
            <person name="Schwartz D.C."/>
            <person name="Tanaka T."/>
            <person name="Wu J."/>
            <person name="Zhou S."/>
            <person name="Childs K.L."/>
            <person name="Davidson R.M."/>
            <person name="Lin H."/>
            <person name="Quesada-Ocampo L."/>
            <person name="Vaillancourt B."/>
            <person name="Sakai H."/>
            <person name="Lee S.S."/>
            <person name="Kim J."/>
            <person name="Numa H."/>
            <person name="Itoh T."/>
            <person name="Buell C.R."/>
            <person name="Matsumoto T."/>
        </authorList>
    </citation>
    <scope>NUCLEOTIDE SEQUENCE [LARGE SCALE GENOMIC DNA]</scope>
    <source>
        <strain evidence="2">cv. Nipponbare</strain>
    </source>
</reference>
<dbReference type="Proteomes" id="UP000059680">
    <property type="component" value="Chromosome 1"/>
</dbReference>
<evidence type="ECO:0000313" key="1">
    <source>
        <dbReference type="EMBL" id="BAS70449.1"/>
    </source>
</evidence>
<dbReference type="AlphaFoldDB" id="A0A0N7KCC7"/>
<dbReference type="InParanoid" id="A0A0N7KCC7"/>
<name>A0A0N7KCC7_ORYSJ</name>
<dbReference type="eggNOG" id="ENOG502R7PZ">
    <property type="taxonomic scope" value="Eukaryota"/>
</dbReference>
<accession>A0A0N7KCC7</accession>
<organism evidence="1 2">
    <name type="scientific">Oryza sativa subsp. japonica</name>
    <name type="common">Rice</name>
    <dbReference type="NCBI Taxonomy" id="39947"/>
    <lineage>
        <taxon>Eukaryota</taxon>
        <taxon>Viridiplantae</taxon>
        <taxon>Streptophyta</taxon>
        <taxon>Embryophyta</taxon>
        <taxon>Tracheophyta</taxon>
        <taxon>Spermatophyta</taxon>
        <taxon>Magnoliopsida</taxon>
        <taxon>Liliopsida</taxon>
        <taxon>Poales</taxon>
        <taxon>Poaceae</taxon>
        <taxon>BOP clade</taxon>
        <taxon>Oryzoideae</taxon>
        <taxon>Oryzeae</taxon>
        <taxon>Oryzinae</taxon>
        <taxon>Oryza</taxon>
        <taxon>Oryza sativa</taxon>
    </lineage>
</organism>
<keyword evidence="2" id="KW-1185">Reference proteome</keyword>
<dbReference type="EMBL" id="AP014957">
    <property type="protein sequence ID" value="BAS70449.1"/>
    <property type="molecule type" value="Genomic_DNA"/>
</dbReference>